<name>A0A9N7N9L9_STRHE</name>
<dbReference type="AntiFam" id="ANF00025">
    <property type="entry name" value="Antisense to 23S rRNA"/>
</dbReference>
<gene>
    <name evidence="1" type="ORF">SHERM_01636</name>
</gene>
<dbReference type="EMBL" id="CACSLK010027624">
    <property type="protein sequence ID" value="CAA0826432.1"/>
    <property type="molecule type" value="Genomic_DNA"/>
</dbReference>
<comment type="caution">
    <text evidence="1">The sequence shown here is derived from an EMBL/GenBank/DDBJ whole genome shotgun (WGS) entry which is preliminary data.</text>
</comment>
<sequence length="106" mass="11999">MSISPNLTSRQCPDCYAFRAGQSPLDKEFCNLRTVIVTTAVHRGFDRRLRCRQVTNFLDLPALSRQPPYMSARCWLPVLVKSLRAGVPDAFWKTKVSSLLVEDNIG</sequence>
<accession>A0A9N7N9L9</accession>
<dbReference type="AlphaFoldDB" id="A0A9N7N9L9"/>
<dbReference type="OrthoDB" id="907743at2759"/>
<dbReference type="Proteomes" id="UP001153555">
    <property type="component" value="Unassembled WGS sequence"/>
</dbReference>
<proteinExistence type="predicted"/>
<reference evidence="1" key="1">
    <citation type="submission" date="2019-12" db="EMBL/GenBank/DDBJ databases">
        <authorList>
            <person name="Scholes J."/>
        </authorList>
    </citation>
    <scope>NUCLEOTIDE SEQUENCE</scope>
</reference>
<protein>
    <submittedName>
        <fullName evidence="1">Uncharacterized protein</fullName>
    </submittedName>
</protein>
<evidence type="ECO:0000313" key="1">
    <source>
        <dbReference type="EMBL" id="CAA0826432.1"/>
    </source>
</evidence>
<keyword evidence="2" id="KW-1185">Reference proteome</keyword>
<evidence type="ECO:0000313" key="2">
    <source>
        <dbReference type="Proteomes" id="UP001153555"/>
    </source>
</evidence>
<organism evidence="1 2">
    <name type="scientific">Striga hermonthica</name>
    <name type="common">Purple witchweed</name>
    <name type="synonym">Buchnera hermonthica</name>
    <dbReference type="NCBI Taxonomy" id="68872"/>
    <lineage>
        <taxon>Eukaryota</taxon>
        <taxon>Viridiplantae</taxon>
        <taxon>Streptophyta</taxon>
        <taxon>Embryophyta</taxon>
        <taxon>Tracheophyta</taxon>
        <taxon>Spermatophyta</taxon>
        <taxon>Magnoliopsida</taxon>
        <taxon>eudicotyledons</taxon>
        <taxon>Gunneridae</taxon>
        <taxon>Pentapetalae</taxon>
        <taxon>asterids</taxon>
        <taxon>lamiids</taxon>
        <taxon>Lamiales</taxon>
        <taxon>Orobanchaceae</taxon>
        <taxon>Buchnereae</taxon>
        <taxon>Striga</taxon>
    </lineage>
</organism>